<protein>
    <submittedName>
        <fullName evidence="1">Uncharacterized protein</fullName>
    </submittedName>
</protein>
<dbReference type="Proteomes" id="UP000243499">
    <property type="component" value="Chromosome 8"/>
</dbReference>
<accession>A0A2T8I7L9</accession>
<proteinExistence type="predicted"/>
<gene>
    <name evidence="1" type="ORF">PAHAL_8G042800</name>
</gene>
<organism evidence="1">
    <name type="scientific">Panicum hallii</name>
    <dbReference type="NCBI Taxonomy" id="206008"/>
    <lineage>
        <taxon>Eukaryota</taxon>
        <taxon>Viridiplantae</taxon>
        <taxon>Streptophyta</taxon>
        <taxon>Embryophyta</taxon>
        <taxon>Tracheophyta</taxon>
        <taxon>Spermatophyta</taxon>
        <taxon>Magnoliopsida</taxon>
        <taxon>Liliopsida</taxon>
        <taxon>Poales</taxon>
        <taxon>Poaceae</taxon>
        <taxon>PACMAD clade</taxon>
        <taxon>Panicoideae</taxon>
        <taxon>Panicodae</taxon>
        <taxon>Paniceae</taxon>
        <taxon>Panicinae</taxon>
        <taxon>Panicum</taxon>
        <taxon>Panicum sect. Panicum</taxon>
    </lineage>
</organism>
<dbReference type="AlphaFoldDB" id="A0A2T8I7L9"/>
<name>A0A2T8I7L9_9POAL</name>
<dbReference type="EMBL" id="CM008053">
    <property type="protein sequence ID" value="PVH33670.1"/>
    <property type="molecule type" value="Genomic_DNA"/>
</dbReference>
<sequence>MPKFGIMHTMTSHSVTKLVLLCFSCFFSYLFLLPSFGCIAKKGLALEWLLISLP</sequence>
<evidence type="ECO:0000313" key="1">
    <source>
        <dbReference type="EMBL" id="PVH33670.1"/>
    </source>
</evidence>
<reference evidence="1" key="1">
    <citation type="submission" date="2018-04" db="EMBL/GenBank/DDBJ databases">
        <title>WGS assembly of Panicum hallii.</title>
        <authorList>
            <person name="Lovell J."/>
            <person name="Jenkins J."/>
            <person name="Lowry D."/>
            <person name="Mamidi S."/>
            <person name="Sreedasyam A."/>
            <person name="Weng X."/>
            <person name="Barry K."/>
            <person name="Bonette J."/>
            <person name="Campitelli B."/>
            <person name="Daum C."/>
            <person name="Gordon S."/>
            <person name="Gould B."/>
            <person name="Lipzen A."/>
            <person name="Macqueen A."/>
            <person name="Palacio-Mejia J."/>
            <person name="Plott C."/>
            <person name="Shakirov E."/>
            <person name="Shu S."/>
            <person name="Yoshinaga Y."/>
            <person name="Zane M."/>
            <person name="Rokhsar D."/>
            <person name="Grimwood J."/>
            <person name="Schmutz J."/>
            <person name="Juenger T."/>
        </authorList>
    </citation>
    <scope>NUCLEOTIDE SEQUENCE [LARGE SCALE GENOMIC DNA]</scope>
    <source>
        <strain evidence="1">FIL2</strain>
    </source>
</reference>
<dbReference type="Gramene" id="PVH33670">
    <property type="protein sequence ID" value="PVH33670"/>
    <property type="gene ID" value="PAHAL_8G042800"/>
</dbReference>